<evidence type="ECO:0000256" key="8">
    <source>
        <dbReference type="SAM" id="SignalP"/>
    </source>
</evidence>
<dbReference type="InterPro" id="IPR020892">
    <property type="entry name" value="Cyclophilin-type_PPIase_CS"/>
</dbReference>
<dbReference type="Gene3D" id="2.40.100.10">
    <property type="entry name" value="Cyclophilin-like"/>
    <property type="match status" value="1"/>
</dbReference>
<proteinExistence type="inferred from homology"/>
<evidence type="ECO:0000256" key="2">
    <source>
        <dbReference type="ARBA" id="ARBA00007365"/>
    </source>
</evidence>
<evidence type="ECO:0000256" key="7">
    <source>
        <dbReference type="SAM" id="Coils"/>
    </source>
</evidence>
<dbReference type="InterPro" id="IPR044666">
    <property type="entry name" value="Cyclophilin_A-like"/>
</dbReference>
<comment type="caution">
    <text evidence="11">The sequence shown here is derived from an EMBL/GenBank/DDBJ whole genome shotgun (WGS) entry which is preliminary data.</text>
</comment>
<dbReference type="PRINTS" id="PR00153">
    <property type="entry name" value="CSAPPISMRASE"/>
</dbReference>
<keyword evidence="8" id="KW-0732">Signal</keyword>
<dbReference type="RefSeq" id="WP_348704943.1">
    <property type="nucleotide sequence ID" value="NZ_CAXIYA010000022.1"/>
</dbReference>
<dbReference type="InterPro" id="IPR001179">
    <property type="entry name" value="PPIase_FKBP_dom"/>
</dbReference>
<gene>
    <name evidence="11" type="ORF">T190115A13A_30005</name>
</gene>
<dbReference type="Pfam" id="PF00254">
    <property type="entry name" value="FKBP_C"/>
    <property type="match status" value="1"/>
</dbReference>
<dbReference type="SUPFAM" id="SSF50891">
    <property type="entry name" value="Cyclophilin-like"/>
    <property type="match status" value="1"/>
</dbReference>
<keyword evidence="4 6" id="KW-0697">Rotamase</keyword>
<comment type="similarity">
    <text evidence="2">Belongs to the cyclophilin-type PPIase family.</text>
</comment>
<dbReference type="PANTHER" id="PTHR45625:SF4">
    <property type="entry name" value="PEPTIDYLPROLYL ISOMERASE DOMAIN AND WD REPEAT-CONTAINING PROTEIN 1"/>
    <property type="match status" value="1"/>
</dbReference>
<dbReference type="Proteomes" id="UP001497602">
    <property type="component" value="Unassembled WGS sequence"/>
</dbReference>
<reference evidence="11 12" key="1">
    <citation type="submission" date="2024-05" db="EMBL/GenBank/DDBJ databases">
        <authorList>
            <person name="Duchaud E."/>
        </authorList>
    </citation>
    <scope>NUCLEOTIDE SEQUENCE [LARGE SCALE GENOMIC DNA]</scope>
    <source>
        <strain evidence="11">Ena-SAMPLE-TAB-13-05-2024-13:56:06:370-140305</strain>
    </source>
</reference>
<dbReference type="InterPro" id="IPR046357">
    <property type="entry name" value="PPIase_dom_sf"/>
</dbReference>
<evidence type="ECO:0000256" key="1">
    <source>
        <dbReference type="ARBA" id="ARBA00000971"/>
    </source>
</evidence>
<evidence type="ECO:0000313" key="12">
    <source>
        <dbReference type="Proteomes" id="UP001497602"/>
    </source>
</evidence>
<comment type="catalytic activity">
    <reaction evidence="1 6">
        <text>[protein]-peptidylproline (omega=180) = [protein]-peptidylproline (omega=0)</text>
        <dbReference type="Rhea" id="RHEA:16237"/>
        <dbReference type="Rhea" id="RHEA-COMP:10747"/>
        <dbReference type="Rhea" id="RHEA-COMP:10748"/>
        <dbReference type="ChEBI" id="CHEBI:83833"/>
        <dbReference type="ChEBI" id="CHEBI:83834"/>
        <dbReference type="EC" id="5.2.1.8"/>
    </reaction>
</comment>
<evidence type="ECO:0000256" key="3">
    <source>
        <dbReference type="ARBA" id="ARBA00013194"/>
    </source>
</evidence>
<feature type="signal peptide" evidence="8">
    <location>
        <begin position="1"/>
        <end position="20"/>
    </location>
</feature>
<keyword evidence="7" id="KW-0175">Coiled coil</keyword>
<evidence type="ECO:0000313" key="11">
    <source>
        <dbReference type="EMBL" id="CAL2107159.1"/>
    </source>
</evidence>
<dbReference type="EC" id="5.2.1.8" evidence="3 6"/>
<feature type="domain" description="PPIase FKBP-type" evidence="9">
    <location>
        <begin position="259"/>
        <end position="346"/>
    </location>
</feature>
<dbReference type="GO" id="GO:0003755">
    <property type="term" value="F:peptidyl-prolyl cis-trans isomerase activity"/>
    <property type="evidence" value="ECO:0007669"/>
    <property type="project" value="UniProtKB-EC"/>
</dbReference>
<feature type="domain" description="PPIase cyclophilin-type" evidence="10">
    <location>
        <begin position="39"/>
        <end position="177"/>
    </location>
</feature>
<keyword evidence="12" id="KW-1185">Reference proteome</keyword>
<dbReference type="InterPro" id="IPR002130">
    <property type="entry name" value="Cyclophilin-type_PPIase_dom"/>
</dbReference>
<evidence type="ECO:0000259" key="9">
    <source>
        <dbReference type="PROSITE" id="PS50059"/>
    </source>
</evidence>
<dbReference type="SUPFAM" id="SSF54534">
    <property type="entry name" value="FKBP-like"/>
    <property type="match status" value="1"/>
</dbReference>
<dbReference type="PROSITE" id="PS00170">
    <property type="entry name" value="CSA_PPIASE_1"/>
    <property type="match status" value="1"/>
</dbReference>
<dbReference type="Gene3D" id="3.10.50.40">
    <property type="match status" value="1"/>
</dbReference>
<dbReference type="InterPro" id="IPR029000">
    <property type="entry name" value="Cyclophilin-like_dom_sf"/>
</dbReference>
<evidence type="ECO:0000256" key="5">
    <source>
        <dbReference type="ARBA" id="ARBA00023235"/>
    </source>
</evidence>
<evidence type="ECO:0000256" key="6">
    <source>
        <dbReference type="PROSITE-ProRule" id="PRU00277"/>
    </source>
</evidence>
<dbReference type="PANTHER" id="PTHR45625">
    <property type="entry name" value="PEPTIDYL-PROLYL CIS-TRANS ISOMERASE-RELATED"/>
    <property type="match status" value="1"/>
</dbReference>
<evidence type="ECO:0000259" key="10">
    <source>
        <dbReference type="PROSITE" id="PS50072"/>
    </source>
</evidence>
<dbReference type="PROSITE" id="PS50059">
    <property type="entry name" value="FKBP_PPIASE"/>
    <property type="match status" value="1"/>
</dbReference>
<organism evidence="11 12">
    <name type="scientific">Tenacibaculum vairaonense</name>
    <dbReference type="NCBI Taxonomy" id="3137860"/>
    <lineage>
        <taxon>Bacteria</taxon>
        <taxon>Pseudomonadati</taxon>
        <taxon>Bacteroidota</taxon>
        <taxon>Flavobacteriia</taxon>
        <taxon>Flavobacteriales</taxon>
        <taxon>Flavobacteriaceae</taxon>
        <taxon>Tenacibaculum</taxon>
    </lineage>
</organism>
<sequence length="347" mass="38820">MRVIKILIVLVAITFSACKAAKYPNLDNGLYADIQTNRGDILVKLHEKEVPMTVANFVSLVEGSNPKMTDSLKGKPYFDGTKFHRVIKDFMIQGGDITGTGRGNAGYKFGDEFPMNEEGKLIYKHDKSGVLSMANSGKNTNSSQFFITHKATPWLDGRHSVFGQVKIGQKVVDTIQQNDFINKVEIIRVGKDAKDFNAPSVFEKELANEVKREEERKRKIEERKQQFLKEKGIDKAVTTASKLKILRLKEGKGKKVNSAIPTTVHYTLYLTDGKKIDSSIDKGQPFVFTIDKMGLIAGWKEGVKTMREGDKSRFFIPHYLGYGDKGLGPIPPKADLVFEVEVLKVGK</sequence>
<name>A0ABM9PNG2_9FLAO</name>
<dbReference type="PROSITE" id="PS51257">
    <property type="entry name" value="PROKAR_LIPOPROTEIN"/>
    <property type="match status" value="1"/>
</dbReference>
<dbReference type="CDD" id="cd00317">
    <property type="entry name" value="cyclophilin"/>
    <property type="match status" value="1"/>
</dbReference>
<feature type="coiled-coil region" evidence="7">
    <location>
        <begin position="203"/>
        <end position="231"/>
    </location>
</feature>
<accession>A0ABM9PNG2</accession>
<dbReference type="Pfam" id="PF00160">
    <property type="entry name" value="Pro_isomerase"/>
    <property type="match status" value="1"/>
</dbReference>
<protein>
    <recommendedName>
        <fullName evidence="3 6">peptidylprolyl isomerase</fullName>
        <ecNumber evidence="3 6">5.2.1.8</ecNumber>
    </recommendedName>
</protein>
<feature type="chain" id="PRO_5046219945" description="peptidylprolyl isomerase" evidence="8">
    <location>
        <begin position="21"/>
        <end position="347"/>
    </location>
</feature>
<dbReference type="PROSITE" id="PS50072">
    <property type="entry name" value="CSA_PPIASE_2"/>
    <property type="match status" value="1"/>
</dbReference>
<dbReference type="EMBL" id="CAXJRC010000033">
    <property type="protein sequence ID" value="CAL2107159.1"/>
    <property type="molecule type" value="Genomic_DNA"/>
</dbReference>
<evidence type="ECO:0000256" key="4">
    <source>
        <dbReference type="ARBA" id="ARBA00023110"/>
    </source>
</evidence>
<keyword evidence="5 6" id="KW-0413">Isomerase</keyword>